<feature type="domain" description="Methyltransferase" evidence="2">
    <location>
        <begin position="39"/>
        <end position="134"/>
    </location>
</feature>
<dbReference type="GO" id="GO:0008168">
    <property type="term" value="F:methyltransferase activity"/>
    <property type="evidence" value="ECO:0007669"/>
    <property type="project" value="UniProtKB-KW"/>
</dbReference>
<dbReference type="InterPro" id="IPR041698">
    <property type="entry name" value="Methyltransf_25"/>
</dbReference>
<dbReference type="PANTHER" id="PTHR43861">
    <property type="entry name" value="TRANS-ACONITATE 2-METHYLTRANSFERASE-RELATED"/>
    <property type="match status" value="1"/>
</dbReference>
<evidence type="ECO:0000256" key="1">
    <source>
        <dbReference type="ARBA" id="ARBA00022679"/>
    </source>
</evidence>
<dbReference type="OrthoDB" id="9791837at2"/>
<keyword evidence="1" id="KW-0808">Transferase</keyword>
<evidence type="ECO:0000259" key="2">
    <source>
        <dbReference type="Pfam" id="PF13649"/>
    </source>
</evidence>
<comment type="caution">
    <text evidence="3">The sequence shown here is derived from an EMBL/GenBank/DDBJ whole genome shotgun (WGS) entry which is preliminary data.</text>
</comment>
<dbReference type="AlphaFoldDB" id="W1IRS5"/>
<dbReference type="GeneID" id="97123674"/>
<proteinExistence type="predicted"/>
<dbReference type="Pfam" id="PF13649">
    <property type="entry name" value="Methyltransf_25"/>
    <property type="match status" value="1"/>
</dbReference>
<reference evidence="3" key="1">
    <citation type="submission" date="2013-11" db="EMBL/GenBank/DDBJ databases">
        <title>Draft genome sequence and annotation of the entomopathogenic bacteria, Xenorhabdus cabanillasi strain JM26 and Xenorhabdus szentirmai strain DSM 16338.</title>
        <authorList>
            <person name="Gualtieri M."/>
            <person name="Ogier J.C."/>
            <person name="Pages S."/>
            <person name="Givaudan A."/>
            <person name="Gaudriault S."/>
        </authorList>
    </citation>
    <scope>NUCLEOTIDE SEQUENCE [LARGE SCALE GENOMIC DNA]</scope>
    <source>
        <strain evidence="3">DSM 16338</strain>
    </source>
</reference>
<dbReference type="CDD" id="cd02440">
    <property type="entry name" value="AdoMet_MTases"/>
    <property type="match status" value="1"/>
</dbReference>
<dbReference type="GO" id="GO:0032259">
    <property type="term" value="P:methylation"/>
    <property type="evidence" value="ECO:0007669"/>
    <property type="project" value="UniProtKB-KW"/>
</dbReference>
<name>W1IRS5_9GAMM</name>
<evidence type="ECO:0000313" key="4">
    <source>
        <dbReference type="Proteomes" id="UP000019202"/>
    </source>
</evidence>
<evidence type="ECO:0000313" key="3">
    <source>
        <dbReference type="EMBL" id="CDL80528.1"/>
    </source>
</evidence>
<sequence length="253" mass="28693">MAIDQLYQNSQLAQFYDFDHEWTPAHDYYVKLAESARTILDLGCGTGILTNKIAQVYPGKVIFGCDIAAPMLDIAKSKPAGSQITWIQSDAIQLELNKKFDLIILSGHVFQVFLTHQARVAVLQRIYEHLEEGGIVIFDSRNPLAKEWLTWTPKESEREFSHPALGPVLAWNDFSIHNDIVTYGTYYRPLNPERVSSNKQEYQAFSAITFPGFADIQQALTSAKLIATDVLGSWQGEVYDEQSEEMIFIVRKI</sequence>
<keyword evidence="3" id="KW-0489">Methyltransferase</keyword>
<gene>
    <name evidence="3" type="ORF">XSR1_10014</name>
</gene>
<organism evidence="3 4">
    <name type="scientific">Xenorhabdus szentirmaii DSM 16338</name>
    <dbReference type="NCBI Taxonomy" id="1427518"/>
    <lineage>
        <taxon>Bacteria</taxon>
        <taxon>Pseudomonadati</taxon>
        <taxon>Pseudomonadota</taxon>
        <taxon>Gammaproteobacteria</taxon>
        <taxon>Enterobacterales</taxon>
        <taxon>Morganellaceae</taxon>
        <taxon>Xenorhabdus</taxon>
    </lineage>
</organism>
<accession>W1IRS5</accession>
<protein>
    <submittedName>
        <fullName evidence="3">Methyltransferase</fullName>
    </submittedName>
</protein>
<dbReference type="EMBL" id="CBXF010000001">
    <property type="protein sequence ID" value="CDL80528.1"/>
    <property type="molecule type" value="Genomic_DNA"/>
</dbReference>
<dbReference type="InterPro" id="IPR029063">
    <property type="entry name" value="SAM-dependent_MTases_sf"/>
</dbReference>
<keyword evidence="4" id="KW-1185">Reference proteome</keyword>
<dbReference type="Proteomes" id="UP000019202">
    <property type="component" value="Unassembled WGS sequence"/>
</dbReference>
<dbReference type="STRING" id="1427518.XSR1_10014"/>
<dbReference type="RefSeq" id="WP_038233467.1">
    <property type="nucleotide sequence ID" value="NZ_CAWLWS010000001.1"/>
</dbReference>
<dbReference type="Gene3D" id="3.40.50.150">
    <property type="entry name" value="Vaccinia Virus protein VP39"/>
    <property type="match status" value="1"/>
</dbReference>
<dbReference type="SUPFAM" id="SSF53335">
    <property type="entry name" value="S-adenosyl-L-methionine-dependent methyltransferases"/>
    <property type="match status" value="1"/>
</dbReference>